<name>A0A2N9X5R9_9NEIS</name>
<dbReference type="InterPro" id="IPR027268">
    <property type="entry name" value="Peptidase_M4/M1_CTD_sf"/>
</dbReference>
<dbReference type="EMBL" id="MEIL01000029">
    <property type="protein sequence ID" value="PIT38522.1"/>
    <property type="molecule type" value="Genomic_DNA"/>
</dbReference>
<proteinExistence type="predicted"/>
<dbReference type="Proteomes" id="UP000230202">
    <property type="component" value="Unassembled WGS sequence"/>
</dbReference>
<evidence type="ECO:0000313" key="2">
    <source>
        <dbReference type="Proteomes" id="UP000230202"/>
    </source>
</evidence>
<comment type="caution">
    <text evidence="1">The sequence shown here is derived from an EMBL/GenBank/DDBJ whole genome shotgun (WGS) entry which is preliminary data.</text>
</comment>
<sequence>MYSKKFLKLIPYFLVSISINTISQIWAQNIYTIEKISPNGLITVSLTVPVDTTNNKNTQLSLRDDIPVTKKQVINVRCGHTKLKHDKSGNWLLPTTCNKVTWQVKPELSDNKPIDLANQLTLRLKKAGWILFSESSSLLRIKHSESASVLTSTNNIPLLGATSTLYGWAIPPVGTAPEFYIIGQPETQQKIIADLPVTYVIDNPQQTNWSELQALHQKTLRYFTTILSLPADLPSNEKSLLLIWLGTEAKNKQVNGAAGRRSFIANYIYERNHRISTSDNMHSLLVIAHEQFHQYADMVRYKHPVDTSVWIEESLAQYYALKSMQKALSADEFEAIKNKSLSQDQNIYFKFSEIEQQIKENNYKNYSLLYSQGPKFWYAMDQALLSSSQGKYGLDSLLPVLINSDCQNGQLPAAFVQKANEIGGNQINNLLKQYVQ</sequence>
<dbReference type="RefSeq" id="WP_100152437.1">
    <property type="nucleotide sequence ID" value="NZ_MEIL01000029.1"/>
</dbReference>
<protein>
    <submittedName>
        <fullName evidence="1">Uncharacterized protein</fullName>
    </submittedName>
</protein>
<gene>
    <name evidence="1" type="ORF">BHC54_08260</name>
</gene>
<keyword evidence="2" id="KW-1185">Reference proteome</keyword>
<reference evidence="1" key="1">
    <citation type="journal article" date="2017" name="MBio">
        <title>Type VI secretion-mediated competition in the bee gut microbiome.</title>
        <authorList>
            <person name="Steele M.I."/>
            <person name="Kwong W.K."/>
            <person name="Powell J.E."/>
            <person name="Whiteley M."/>
            <person name="Moran N.A."/>
        </authorList>
    </citation>
    <scope>NUCLEOTIDE SEQUENCE [LARGE SCALE GENOMIC DNA]</scope>
    <source>
        <strain evidence="1">WkB273</strain>
    </source>
</reference>
<dbReference type="Gene3D" id="1.10.390.10">
    <property type="entry name" value="Neutral Protease Domain 2"/>
    <property type="match status" value="1"/>
</dbReference>
<accession>A0A2N9X5R9</accession>
<evidence type="ECO:0000313" key="1">
    <source>
        <dbReference type="EMBL" id="PIT38522.1"/>
    </source>
</evidence>
<organism evidence="1 2">
    <name type="scientific">Snodgrassella alvi</name>
    <dbReference type="NCBI Taxonomy" id="1196083"/>
    <lineage>
        <taxon>Bacteria</taxon>
        <taxon>Pseudomonadati</taxon>
        <taxon>Pseudomonadota</taxon>
        <taxon>Betaproteobacteria</taxon>
        <taxon>Neisseriales</taxon>
        <taxon>Neisseriaceae</taxon>
        <taxon>Snodgrassella</taxon>
    </lineage>
</organism>
<dbReference type="AlphaFoldDB" id="A0A2N9X5R9"/>